<name>A0ABX8LGF0_9BACT</name>
<sequence length="418" mass="45662">MIDARQRRQRWLIFFILSLIYILVYFYRVSLAVVAKDVSHDLNLTPAQLGSLSSILFYVYAAAQVPLGPMIDRLGSRLVISGCGVLTAIGGILFSQAGTMGQALVARILIGIGTASVLMATFSLFSHWFTKQEFGRVSGLMVAVGNMGNLAGTAPLALAVAWIGWRNSFLTIGVMQALATVLVFLLVRDRPAAAPEMEEGEPAPAKMGMLEAWKRITTNRDFWLLAGLAFAWYGCYLAVQGLWGGPYLMEVRKLSREETGRMLMFTSIGFICGSLVIDTIARKILHSYKKTFLWGQVLLLILMVGFQGTIDQFPLWLLGTYFFCLGLAVSSGVMIYPINRSMFPVSIVGTALTSINLFVLLGAASVQQIMGMVIDAVGKTTPEATVQAFHSAFLVPVGIQAVAAALFFFARDYWEKSG</sequence>
<feature type="transmembrane region" description="Helical" evidence="6">
    <location>
        <begin position="47"/>
        <end position="66"/>
    </location>
</feature>
<feature type="transmembrane region" description="Helical" evidence="6">
    <location>
        <begin position="292"/>
        <end position="310"/>
    </location>
</feature>
<keyword evidence="5 6" id="KW-0472">Membrane</keyword>
<evidence type="ECO:0000256" key="4">
    <source>
        <dbReference type="ARBA" id="ARBA00022989"/>
    </source>
</evidence>
<evidence type="ECO:0000313" key="9">
    <source>
        <dbReference type="Proteomes" id="UP000683559"/>
    </source>
</evidence>
<keyword evidence="4 6" id="KW-1133">Transmembrane helix</keyword>
<evidence type="ECO:0000256" key="1">
    <source>
        <dbReference type="ARBA" id="ARBA00004651"/>
    </source>
</evidence>
<evidence type="ECO:0000259" key="7">
    <source>
        <dbReference type="PROSITE" id="PS50850"/>
    </source>
</evidence>
<dbReference type="InterPro" id="IPR020846">
    <property type="entry name" value="MFS_dom"/>
</dbReference>
<feature type="transmembrane region" description="Helical" evidence="6">
    <location>
        <begin position="12"/>
        <end position="35"/>
    </location>
</feature>
<dbReference type="Pfam" id="PF07690">
    <property type="entry name" value="MFS_1"/>
    <property type="match status" value="1"/>
</dbReference>
<evidence type="ECO:0000256" key="2">
    <source>
        <dbReference type="ARBA" id="ARBA00022475"/>
    </source>
</evidence>
<dbReference type="PANTHER" id="PTHR43124:SF3">
    <property type="entry name" value="CHLORAMPHENICOL EFFLUX PUMP RV0191"/>
    <property type="match status" value="1"/>
</dbReference>
<feature type="transmembrane region" description="Helical" evidence="6">
    <location>
        <begin position="104"/>
        <end position="125"/>
    </location>
</feature>
<feature type="transmembrane region" description="Helical" evidence="6">
    <location>
        <begin position="169"/>
        <end position="187"/>
    </location>
</feature>
<dbReference type="PROSITE" id="PS50850">
    <property type="entry name" value="MFS"/>
    <property type="match status" value="1"/>
</dbReference>
<keyword evidence="3 6" id="KW-0812">Transmembrane</keyword>
<dbReference type="InterPro" id="IPR011701">
    <property type="entry name" value="MFS"/>
</dbReference>
<organism evidence="8 9">
    <name type="scientific">Geomonas subterranea</name>
    <dbReference type="NCBI Taxonomy" id="2847989"/>
    <lineage>
        <taxon>Bacteria</taxon>
        <taxon>Pseudomonadati</taxon>
        <taxon>Thermodesulfobacteriota</taxon>
        <taxon>Desulfuromonadia</taxon>
        <taxon>Geobacterales</taxon>
        <taxon>Geobacteraceae</taxon>
        <taxon>Geomonas</taxon>
    </lineage>
</organism>
<evidence type="ECO:0000313" key="8">
    <source>
        <dbReference type="EMBL" id="QXE89986.1"/>
    </source>
</evidence>
<evidence type="ECO:0000256" key="3">
    <source>
        <dbReference type="ARBA" id="ARBA00022692"/>
    </source>
</evidence>
<proteinExistence type="predicted"/>
<feature type="transmembrane region" description="Helical" evidence="6">
    <location>
        <begin position="137"/>
        <end position="163"/>
    </location>
</feature>
<dbReference type="EMBL" id="CP077683">
    <property type="protein sequence ID" value="QXE89986.1"/>
    <property type="molecule type" value="Genomic_DNA"/>
</dbReference>
<dbReference type="RefSeq" id="WP_217286651.1">
    <property type="nucleotide sequence ID" value="NZ_CP077683.1"/>
</dbReference>
<feature type="transmembrane region" description="Helical" evidence="6">
    <location>
        <begin position="78"/>
        <end position="98"/>
    </location>
</feature>
<dbReference type="Proteomes" id="UP000683559">
    <property type="component" value="Chromosome"/>
</dbReference>
<keyword evidence="2" id="KW-1003">Cell membrane</keyword>
<reference evidence="8 9" key="1">
    <citation type="submission" date="2021-06" db="EMBL/GenBank/DDBJ databases">
        <title>Gemonas diversity in paddy soil.</title>
        <authorList>
            <person name="Liu G."/>
        </authorList>
    </citation>
    <scope>NUCLEOTIDE SEQUENCE [LARGE SCALE GENOMIC DNA]</scope>
    <source>
        <strain evidence="8 9">RG2</strain>
    </source>
</reference>
<feature type="transmembrane region" description="Helical" evidence="6">
    <location>
        <begin position="263"/>
        <end position="280"/>
    </location>
</feature>
<feature type="domain" description="Major facilitator superfamily (MFS) profile" evidence="7">
    <location>
        <begin position="13"/>
        <end position="415"/>
    </location>
</feature>
<dbReference type="InterPro" id="IPR050189">
    <property type="entry name" value="MFS_Efflux_Transporters"/>
</dbReference>
<feature type="transmembrane region" description="Helical" evidence="6">
    <location>
        <begin position="345"/>
        <end position="369"/>
    </location>
</feature>
<gene>
    <name evidence="8" type="ORF">KP001_16395</name>
</gene>
<comment type="subcellular location">
    <subcellularLocation>
        <location evidence="1">Cell membrane</location>
        <topology evidence="1">Multi-pass membrane protein</topology>
    </subcellularLocation>
</comment>
<keyword evidence="9" id="KW-1185">Reference proteome</keyword>
<dbReference type="PANTHER" id="PTHR43124">
    <property type="entry name" value="PURINE EFFLUX PUMP PBUE"/>
    <property type="match status" value="1"/>
</dbReference>
<feature type="transmembrane region" description="Helical" evidence="6">
    <location>
        <begin position="389"/>
        <end position="410"/>
    </location>
</feature>
<evidence type="ECO:0000256" key="5">
    <source>
        <dbReference type="ARBA" id="ARBA00023136"/>
    </source>
</evidence>
<feature type="transmembrane region" description="Helical" evidence="6">
    <location>
        <begin position="222"/>
        <end position="243"/>
    </location>
</feature>
<accession>A0ABX8LGF0</accession>
<feature type="transmembrane region" description="Helical" evidence="6">
    <location>
        <begin position="316"/>
        <end position="338"/>
    </location>
</feature>
<protein>
    <submittedName>
        <fullName evidence="8">MFS transporter</fullName>
    </submittedName>
</protein>
<evidence type="ECO:0000256" key="6">
    <source>
        <dbReference type="SAM" id="Phobius"/>
    </source>
</evidence>